<dbReference type="Pfam" id="PF12728">
    <property type="entry name" value="HTH_17"/>
    <property type="match status" value="1"/>
</dbReference>
<dbReference type="GO" id="GO:0003677">
    <property type="term" value="F:DNA binding"/>
    <property type="evidence" value="ECO:0007669"/>
    <property type="project" value="InterPro"/>
</dbReference>
<dbReference type="InterPro" id="IPR041657">
    <property type="entry name" value="HTH_17"/>
</dbReference>
<dbReference type="InterPro" id="IPR009061">
    <property type="entry name" value="DNA-bd_dom_put_sf"/>
</dbReference>
<gene>
    <name evidence="3" type="ORF">FYJ63_10230</name>
</gene>
<feature type="domain" description="Helix-turn-helix" evidence="2">
    <location>
        <begin position="25"/>
        <end position="72"/>
    </location>
</feature>
<evidence type="ECO:0000256" key="1">
    <source>
        <dbReference type="SAM" id="MobiDB-lite"/>
    </source>
</evidence>
<reference evidence="3 4" key="1">
    <citation type="submission" date="2019-08" db="EMBL/GenBank/DDBJ databases">
        <title>In-depth cultivation of the pig gut microbiome towards novel bacterial diversity and tailored functional studies.</title>
        <authorList>
            <person name="Wylensek D."/>
            <person name="Hitch T.C.A."/>
            <person name="Clavel T."/>
        </authorList>
    </citation>
    <scope>NUCLEOTIDE SEQUENCE [LARGE SCALE GENOMIC DNA]</scope>
    <source>
        <strain evidence="3 4">RF-GAM-744-WT-7</strain>
    </source>
</reference>
<organism evidence="3 4">
    <name type="scientific">Mobiluncus porci</name>
    <dbReference type="NCBI Taxonomy" id="2652278"/>
    <lineage>
        <taxon>Bacteria</taxon>
        <taxon>Bacillati</taxon>
        <taxon>Actinomycetota</taxon>
        <taxon>Actinomycetes</taxon>
        <taxon>Actinomycetales</taxon>
        <taxon>Actinomycetaceae</taxon>
        <taxon>Mobiluncus</taxon>
    </lineage>
</organism>
<dbReference type="NCBIfam" id="TIGR01764">
    <property type="entry name" value="excise"/>
    <property type="match status" value="1"/>
</dbReference>
<dbReference type="EMBL" id="VUMY01000023">
    <property type="protein sequence ID" value="MST50593.1"/>
    <property type="molecule type" value="Genomic_DNA"/>
</dbReference>
<dbReference type="AlphaFoldDB" id="A0A7K0K532"/>
<accession>A0A7K0K532</accession>
<dbReference type="SUPFAM" id="SSF46955">
    <property type="entry name" value="Putative DNA-binding domain"/>
    <property type="match status" value="1"/>
</dbReference>
<keyword evidence="4" id="KW-1185">Reference proteome</keyword>
<dbReference type="InterPro" id="IPR010093">
    <property type="entry name" value="SinI_DNA-bd"/>
</dbReference>
<evidence type="ECO:0000313" key="3">
    <source>
        <dbReference type="EMBL" id="MST50593.1"/>
    </source>
</evidence>
<evidence type="ECO:0000313" key="4">
    <source>
        <dbReference type="Proteomes" id="UP000442535"/>
    </source>
</evidence>
<proteinExistence type="predicted"/>
<feature type="compositionally biased region" description="Basic residues" evidence="1">
    <location>
        <begin position="1"/>
        <end position="14"/>
    </location>
</feature>
<protein>
    <submittedName>
        <fullName evidence="3">Helix-turn-helix domain-containing protein</fullName>
    </submittedName>
</protein>
<name>A0A7K0K532_9ACTO</name>
<evidence type="ECO:0000259" key="2">
    <source>
        <dbReference type="Pfam" id="PF12728"/>
    </source>
</evidence>
<dbReference type="Proteomes" id="UP000442535">
    <property type="component" value="Unassembled WGS sequence"/>
</dbReference>
<feature type="region of interest" description="Disordered" evidence="1">
    <location>
        <begin position="1"/>
        <end position="20"/>
    </location>
</feature>
<comment type="caution">
    <text evidence="3">The sequence shown here is derived from an EMBL/GenBank/DDBJ whole genome shotgun (WGS) entry which is preliminary data.</text>
</comment>
<sequence length="81" mass="9227">MRGTHQHIPRRRGNRIMTPITPAGYSPKQAAEILGVAPCTIYDWIWRGILPATKKGPKLWMIRKQDLDTFIAPIARKETSC</sequence>